<dbReference type="EMBL" id="UINC01100835">
    <property type="protein sequence ID" value="SVC61199.1"/>
    <property type="molecule type" value="Genomic_DNA"/>
</dbReference>
<name>A0A382NJ21_9ZZZZ</name>
<dbReference type="AlphaFoldDB" id="A0A382NJ21"/>
<dbReference type="SUPFAM" id="SSF51197">
    <property type="entry name" value="Clavaminate synthase-like"/>
    <property type="match status" value="1"/>
</dbReference>
<dbReference type="PANTHER" id="PTHR37563">
    <property type="entry name" value="PHYTANOYL-COA DIOXYGENASE FAMILY PROTEIN (AFU_ORTHOLOGUE AFUA_2G03330)"/>
    <property type="match status" value="1"/>
</dbReference>
<dbReference type="InterPro" id="IPR008775">
    <property type="entry name" value="Phytyl_CoA_dOase-like"/>
</dbReference>
<dbReference type="Pfam" id="PF05721">
    <property type="entry name" value="PhyH"/>
    <property type="match status" value="1"/>
</dbReference>
<dbReference type="PANTHER" id="PTHR37563:SF2">
    <property type="entry name" value="PHYTANOYL-COA DIOXYGENASE FAMILY PROTEIN (AFU_ORTHOLOGUE AFUA_2G03330)"/>
    <property type="match status" value="1"/>
</dbReference>
<evidence type="ECO:0008006" key="2">
    <source>
        <dbReference type="Google" id="ProtNLM"/>
    </source>
</evidence>
<evidence type="ECO:0000313" key="1">
    <source>
        <dbReference type="EMBL" id="SVC61199.1"/>
    </source>
</evidence>
<dbReference type="Gene3D" id="2.60.120.620">
    <property type="entry name" value="q2cbj1_9rhob like domain"/>
    <property type="match status" value="1"/>
</dbReference>
<dbReference type="InterPro" id="IPR051961">
    <property type="entry name" value="Fungal_Metabolite_Diox"/>
</dbReference>
<protein>
    <recommendedName>
        <fullName evidence="2">Fe2OG dioxygenase domain-containing protein</fullName>
    </recommendedName>
</protein>
<sequence>MNDTQYNIPFATEKRQRIADQFNRDGYYFLGQVLTVHEVSALKSVIERKYSDSRMHEEEGDHIRGISLMRMYEYDHAFRDLIVREPFVSLAEDVLGQDCHMMSQNSLRYPPGQAGGWHIDDRLHFPLPENIPCHDPRIPLPCFVINVLIPLIDIETLEDGPTQVVPCSHYSGRKPPPEDNPTFNGQKPISLFTKAGGAYMFNSQIWHRGAPNCIDQYRLIAAVTYSQRIIAQRLYPFID</sequence>
<organism evidence="1">
    <name type="scientific">marine metagenome</name>
    <dbReference type="NCBI Taxonomy" id="408172"/>
    <lineage>
        <taxon>unclassified sequences</taxon>
        <taxon>metagenomes</taxon>
        <taxon>ecological metagenomes</taxon>
    </lineage>
</organism>
<reference evidence="1" key="1">
    <citation type="submission" date="2018-05" db="EMBL/GenBank/DDBJ databases">
        <authorList>
            <person name="Lanie J.A."/>
            <person name="Ng W.-L."/>
            <person name="Kazmierczak K.M."/>
            <person name="Andrzejewski T.M."/>
            <person name="Davidsen T.M."/>
            <person name="Wayne K.J."/>
            <person name="Tettelin H."/>
            <person name="Glass J.I."/>
            <person name="Rusch D."/>
            <person name="Podicherti R."/>
            <person name="Tsui H.-C.T."/>
            <person name="Winkler M.E."/>
        </authorList>
    </citation>
    <scope>NUCLEOTIDE SEQUENCE</scope>
</reference>
<feature type="non-terminal residue" evidence="1">
    <location>
        <position position="239"/>
    </location>
</feature>
<proteinExistence type="predicted"/>
<accession>A0A382NJ21</accession>
<gene>
    <name evidence="1" type="ORF">METZ01_LOCUS314053</name>
</gene>